<reference evidence="3" key="1">
    <citation type="submission" date="2023-03" db="EMBL/GenBank/DDBJ databases">
        <title>Andean soil-derived lignocellulolytic bacterial consortium as a source of novel taxa and putative plastic-active enzymes.</title>
        <authorList>
            <person name="Diaz-Garcia L."/>
            <person name="Chuvochina M."/>
            <person name="Feuerriegel G."/>
            <person name="Bunk B."/>
            <person name="Sproer C."/>
            <person name="Streit W.R."/>
            <person name="Rodriguez L.M."/>
            <person name="Overmann J."/>
            <person name="Jimenez D.J."/>
        </authorList>
    </citation>
    <scope>NUCLEOTIDE SEQUENCE</scope>
    <source>
        <strain evidence="3">MAG 3858</strain>
    </source>
</reference>
<dbReference type="EMBL" id="CP119313">
    <property type="protein sequence ID" value="WEK21583.1"/>
    <property type="molecule type" value="Genomic_DNA"/>
</dbReference>
<gene>
    <name evidence="3" type="ORF">P0Y49_10585</name>
</gene>
<comment type="similarity">
    <text evidence="1">Belongs to the AHA1 family.</text>
</comment>
<evidence type="ECO:0000259" key="2">
    <source>
        <dbReference type="Pfam" id="PF08327"/>
    </source>
</evidence>
<evidence type="ECO:0000313" key="3">
    <source>
        <dbReference type="EMBL" id="WEK21583.1"/>
    </source>
</evidence>
<dbReference type="Pfam" id="PF08327">
    <property type="entry name" value="AHSA1"/>
    <property type="match status" value="1"/>
</dbReference>
<proteinExistence type="inferred from homology"/>
<evidence type="ECO:0000313" key="4">
    <source>
        <dbReference type="Proteomes" id="UP001214530"/>
    </source>
</evidence>
<sequence>MENHENKRTDAALRVIKADAHTIYEAFLNPRAVATWRPPMGMDCDIYEFEPKVGGKFRMAFRYLNSEHEIPGKTVPDADVVEGTFLELIPDEKIVELIRFESDDPAFAGDMTITTKLVPMQDGTEVTFVAGNVPTGIRPEDHDKGMRSTLANLAAFTEL</sequence>
<protein>
    <submittedName>
        <fullName evidence="3">SRPBCC domain-containing protein</fullName>
    </submittedName>
</protein>
<dbReference type="InterPro" id="IPR013538">
    <property type="entry name" value="ASHA1/2-like_C"/>
</dbReference>
<dbReference type="InterPro" id="IPR023393">
    <property type="entry name" value="START-like_dom_sf"/>
</dbReference>
<dbReference type="Proteomes" id="UP001214530">
    <property type="component" value="Chromosome"/>
</dbReference>
<dbReference type="Gene3D" id="3.30.530.20">
    <property type="match status" value="1"/>
</dbReference>
<dbReference type="AlphaFoldDB" id="A0AAJ5WCL6"/>
<organism evidence="3 4">
    <name type="scientific">Candidatus Pedobacter colombiensis</name>
    <dbReference type="NCBI Taxonomy" id="3121371"/>
    <lineage>
        <taxon>Bacteria</taxon>
        <taxon>Pseudomonadati</taxon>
        <taxon>Bacteroidota</taxon>
        <taxon>Sphingobacteriia</taxon>
        <taxon>Sphingobacteriales</taxon>
        <taxon>Sphingobacteriaceae</taxon>
        <taxon>Pedobacter</taxon>
    </lineage>
</organism>
<accession>A0AAJ5WCL6</accession>
<evidence type="ECO:0000256" key="1">
    <source>
        <dbReference type="ARBA" id="ARBA00006817"/>
    </source>
</evidence>
<feature type="domain" description="Activator of Hsp90 ATPase homologue 1/2-like C-terminal" evidence="2">
    <location>
        <begin position="18"/>
        <end position="156"/>
    </location>
</feature>
<dbReference type="SUPFAM" id="SSF55961">
    <property type="entry name" value="Bet v1-like"/>
    <property type="match status" value="1"/>
</dbReference>
<name>A0AAJ5WCL6_9SPHI</name>